<dbReference type="Proteomes" id="UP000053268">
    <property type="component" value="Unassembled WGS sequence"/>
</dbReference>
<feature type="compositionally biased region" description="Basic residues" evidence="3">
    <location>
        <begin position="626"/>
        <end position="636"/>
    </location>
</feature>
<feature type="compositionally biased region" description="Basic and acidic residues" evidence="3">
    <location>
        <begin position="637"/>
        <end position="688"/>
    </location>
</feature>
<feature type="region of interest" description="Disordered" evidence="3">
    <location>
        <begin position="51"/>
        <end position="90"/>
    </location>
</feature>
<feature type="compositionally biased region" description="Basic and acidic residues" evidence="3">
    <location>
        <begin position="472"/>
        <end position="492"/>
    </location>
</feature>
<feature type="region of interest" description="Disordered" evidence="3">
    <location>
        <begin position="239"/>
        <end position="323"/>
    </location>
</feature>
<dbReference type="Gene3D" id="3.10.20.90">
    <property type="entry name" value="Phosphatidylinositol 3-kinase Catalytic Subunit, Chain A, domain 1"/>
    <property type="match status" value="1"/>
</dbReference>
<feature type="compositionally biased region" description="Basic and acidic residues" evidence="3">
    <location>
        <begin position="521"/>
        <end position="563"/>
    </location>
</feature>
<feature type="compositionally biased region" description="Basic residues" evidence="3">
    <location>
        <begin position="861"/>
        <end position="872"/>
    </location>
</feature>
<protein>
    <submittedName>
        <fullName evidence="5">Arginine/serine-rich protein PNISR</fullName>
    </submittedName>
</protein>
<dbReference type="Pfam" id="PF04758">
    <property type="entry name" value="Ribosomal_S30"/>
    <property type="match status" value="1"/>
</dbReference>
<evidence type="ECO:0000313" key="6">
    <source>
        <dbReference type="Proteomes" id="UP000053268"/>
    </source>
</evidence>
<feature type="region of interest" description="Disordered" evidence="3">
    <location>
        <begin position="153"/>
        <end position="189"/>
    </location>
</feature>
<feature type="compositionally biased region" description="Basic and acidic residues" evidence="3">
    <location>
        <begin position="168"/>
        <end position="180"/>
    </location>
</feature>
<keyword evidence="1" id="KW-0689">Ribosomal protein</keyword>
<keyword evidence="2" id="KW-0687">Ribonucleoprotein</keyword>
<dbReference type="SUPFAM" id="SSF54236">
    <property type="entry name" value="Ubiquitin-like"/>
    <property type="match status" value="1"/>
</dbReference>
<feature type="compositionally biased region" description="Basic residues" evidence="3">
    <location>
        <begin position="705"/>
        <end position="722"/>
    </location>
</feature>
<evidence type="ECO:0000259" key="4">
    <source>
        <dbReference type="PROSITE" id="PS50053"/>
    </source>
</evidence>
<evidence type="ECO:0000256" key="2">
    <source>
        <dbReference type="ARBA" id="ARBA00023274"/>
    </source>
</evidence>
<dbReference type="GO" id="GO:1990904">
    <property type="term" value="C:ribonucleoprotein complex"/>
    <property type="evidence" value="ECO:0007669"/>
    <property type="project" value="UniProtKB-KW"/>
</dbReference>
<keyword evidence="6" id="KW-1185">Reference proteome</keyword>
<dbReference type="InterPro" id="IPR031937">
    <property type="entry name" value="PNISR"/>
</dbReference>
<dbReference type="AlphaFoldDB" id="A0A194PL54"/>
<feature type="compositionally biased region" description="Basic and acidic residues" evidence="3">
    <location>
        <begin position="285"/>
        <end position="315"/>
    </location>
</feature>
<evidence type="ECO:0000313" key="5">
    <source>
        <dbReference type="EMBL" id="KPI94057.1"/>
    </source>
</evidence>
<dbReference type="EMBL" id="KQ459601">
    <property type="protein sequence ID" value="KPI94057.1"/>
    <property type="molecule type" value="Genomic_DNA"/>
</dbReference>
<sequence>MFSGKDAVNPAYPTQWALNPTAYQNIDSSQVDWATLAQQWIAMKEAVVSVPQPPPKPDLEGGEAPMEVENPDTNSESVPPAGAAWNASTNSWGNSWDQWGWGWDGNDSKIAADPSISIPPLMDGYNVPPENAANIPGYTTAAVTTPTFQHGYWTASQGDQANNRSNSRNRENRSKIKNAEPKPLLPRNIRPPREKIHLIPTVVDPMTMPMPGTTMTIDAAKRRQLPAWIREGLEKMEREKQRAIEREQEQKAREEAEREKKRLEEEELARMKAEASGQPMLPAKSKFDSDSETEELSKEDRQKKEVKPSLDRLVETPDDVEEEGKSVLVKKSKEEIMQEVMFAVRRSLTEILLEVTDQEIHTVSQEELARYNAAQASRLNAMKASKSKALAAIASGLGKSRPAPAPEQLPRKLPSNCVRHLLIQPTTKCNRGVHTGLGAYDSSSGESADEDDQNNISDQQLQEMIKRKKQEFERTARDIEAEVRRAELRETAEEPTTPVTTPDRPARSRSSATPPPIETDTPEKRPERRISKDKRNNNKSIDKVDSARRLSTIQEEKVKKINKWEQTPSPRAKATSDADSSSSSSDSDDSSSSTSSTSSHSEVDIKPVKTKKRKRPSSNDIDSKKKSSKQTSKRSHRTDEKNSKSNHNDHDKYKSRSKTKKESDRHKSSRSDKHKDKYRVDSEDERHDRTRKRSRRSTSYESKSGRKKASRDRSQEKRRRDKKSHDRDRSYDRSGRDYDRSGRDHDRSGRDHDRSGRDYEKHDRIFKMQLHIRGQSTHVLDVHGQETIAQIKERIRDLASVGEEDLTLSLCGAPLDDATLVSDLSSAELDLTIPLLGGKVHGSLARAGKVKGQTPKVEKQQKKKKKTGRAKRRIQYNRRFVNVVQTFGRRRGPNSNS</sequence>
<dbReference type="InterPro" id="IPR029071">
    <property type="entry name" value="Ubiquitin-like_domsf"/>
</dbReference>
<evidence type="ECO:0000256" key="1">
    <source>
        <dbReference type="ARBA" id="ARBA00022980"/>
    </source>
</evidence>
<dbReference type="STRING" id="66420.A0A194PL54"/>
<feature type="region of interest" description="Disordered" evidence="3">
    <location>
        <begin position="472"/>
        <end position="760"/>
    </location>
</feature>
<dbReference type="GO" id="GO:0003735">
    <property type="term" value="F:structural constituent of ribosome"/>
    <property type="evidence" value="ECO:0007669"/>
    <property type="project" value="InterPro"/>
</dbReference>
<proteinExistence type="predicted"/>
<dbReference type="PANTHER" id="PTHR31518">
    <property type="entry name" value="ARGININE/SERINE-RICH PROTEIN PNISR"/>
    <property type="match status" value="1"/>
</dbReference>
<accession>A0A194PL54</accession>
<dbReference type="Pfam" id="PF15996">
    <property type="entry name" value="PNISR"/>
    <property type="match status" value="1"/>
</dbReference>
<feature type="compositionally biased region" description="Low complexity" evidence="3">
    <location>
        <begin position="575"/>
        <end position="599"/>
    </location>
</feature>
<feature type="compositionally biased region" description="Basic and acidic residues" evidence="3">
    <location>
        <begin position="723"/>
        <end position="760"/>
    </location>
</feature>
<dbReference type="GO" id="GO:0006412">
    <property type="term" value="P:translation"/>
    <property type="evidence" value="ECO:0007669"/>
    <property type="project" value="InterPro"/>
</dbReference>
<name>A0A194PL54_PAPXU</name>
<evidence type="ECO:0000256" key="3">
    <source>
        <dbReference type="SAM" id="MobiDB-lite"/>
    </source>
</evidence>
<gene>
    <name evidence="5" type="ORF">RR46_13222</name>
</gene>
<feature type="compositionally biased region" description="Basic and acidic residues" evidence="3">
    <location>
        <begin position="239"/>
        <end position="273"/>
    </location>
</feature>
<feature type="region of interest" description="Disordered" evidence="3">
    <location>
        <begin position="846"/>
        <end position="872"/>
    </location>
</feature>
<dbReference type="SMART" id="SM00213">
    <property type="entry name" value="UBQ"/>
    <property type="match status" value="1"/>
</dbReference>
<feature type="compositionally biased region" description="Low complexity" evidence="3">
    <location>
        <begin position="494"/>
        <end position="512"/>
    </location>
</feature>
<feature type="domain" description="Ubiquitin-like" evidence="4">
    <location>
        <begin position="768"/>
        <end position="825"/>
    </location>
</feature>
<dbReference type="PROSITE" id="PS50053">
    <property type="entry name" value="UBIQUITIN_2"/>
    <property type="match status" value="1"/>
</dbReference>
<reference evidence="5 6" key="1">
    <citation type="journal article" date="2015" name="Nat. Commun.">
        <title>Outbred genome sequencing and CRISPR/Cas9 gene editing in butterflies.</title>
        <authorList>
            <person name="Li X."/>
            <person name="Fan D."/>
            <person name="Zhang W."/>
            <person name="Liu G."/>
            <person name="Zhang L."/>
            <person name="Zhao L."/>
            <person name="Fang X."/>
            <person name="Chen L."/>
            <person name="Dong Y."/>
            <person name="Chen Y."/>
            <person name="Ding Y."/>
            <person name="Zhao R."/>
            <person name="Feng M."/>
            <person name="Zhu Y."/>
            <person name="Feng Y."/>
            <person name="Jiang X."/>
            <person name="Zhu D."/>
            <person name="Xiang H."/>
            <person name="Feng X."/>
            <person name="Li S."/>
            <person name="Wang J."/>
            <person name="Zhang G."/>
            <person name="Kronforst M.R."/>
            <person name="Wang W."/>
        </authorList>
    </citation>
    <scope>NUCLEOTIDE SEQUENCE [LARGE SCALE GENOMIC DNA]</scope>
    <source>
        <strain evidence="5">Ya'a_city_454_Px</strain>
        <tissue evidence="5">Whole body</tissue>
    </source>
</reference>
<organism evidence="5 6">
    <name type="scientific">Papilio xuthus</name>
    <name type="common">Asian swallowtail butterfly</name>
    <dbReference type="NCBI Taxonomy" id="66420"/>
    <lineage>
        <taxon>Eukaryota</taxon>
        <taxon>Metazoa</taxon>
        <taxon>Ecdysozoa</taxon>
        <taxon>Arthropoda</taxon>
        <taxon>Hexapoda</taxon>
        <taxon>Insecta</taxon>
        <taxon>Pterygota</taxon>
        <taxon>Neoptera</taxon>
        <taxon>Endopterygota</taxon>
        <taxon>Lepidoptera</taxon>
        <taxon>Glossata</taxon>
        <taxon>Ditrysia</taxon>
        <taxon>Papilionoidea</taxon>
        <taxon>Papilionidae</taxon>
        <taxon>Papilioninae</taxon>
        <taxon>Papilio</taxon>
    </lineage>
</organism>
<dbReference type="GO" id="GO:0005840">
    <property type="term" value="C:ribosome"/>
    <property type="evidence" value="ECO:0007669"/>
    <property type="project" value="UniProtKB-KW"/>
</dbReference>
<dbReference type="InterPro" id="IPR006846">
    <property type="entry name" value="Ribosomal_eS30"/>
</dbReference>
<dbReference type="InterPro" id="IPR000626">
    <property type="entry name" value="Ubiquitin-like_dom"/>
</dbReference>